<dbReference type="Pfam" id="PF00797">
    <property type="entry name" value="Acetyltransf_2"/>
    <property type="match status" value="1"/>
</dbReference>
<dbReference type="STRING" id="637679.GCA_001550055_01872"/>
<dbReference type="InterPro" id="IPR038765">
    <property type="entry name" value="Papain-like_cys_pep_sf"/>
</dbReference>
<dbReference type="GO" id="GO:0016407">
    <property type="term" value="F:acetyltransferase activity"/>
    <property type="evidence" value="ECO:0007669"/>
    <property type="project" value="InterPro"/>
</dbReference>
<keyword evidence="3" id="KW-0808">Transferase</keyword>
<dbReference type="Gene3D" id="2.40.128.150">
    <property type="entry name" value="Cysteine proteinases"/>
    <property type="match status" value="1"/>
</dbReference>
<dbReference type="Proteomes" id="UP000183685">
    <property type="component" value="Unassembled WGS sequence"/>
</dbReference>
<evidence type="ECO:0000256" key="2">
    <source>
        <dbReference type="RuleBase" id="RU003452"/>
    </source>
</evidence>
<protein>
    <submittedName>
        <fullName evidence="3">N-hydroxyarylamine O-acetyltransferase</fullName>
    </submittedName>
</protein>
<dbReference type="PANTHER" id="PTHR11786:SF0">
    <property type="entry name" value="ARYLAMINE N-ACETYLTRANSFERASE 4-RELATED"/>
    <property type="match status" value="1"/>
</dbReference>
<dbReference type="Gene3D" id="3.30.2140.10">
    <property type="entry name" value="Arylamine N-acetyltransferase"/>
    <property type="match status" value="1"/>
</dbReference>
<dbReference type="SUPFAM" id="SSF54001">
    <property type="entry name" value="Cysteine proteinases"/>
    <property type="match status" value="1"/>
</dbReference>
<dbReference type="AlphaFoldDB" id="A0A1G6ZWK4"/>
<sequence>MQLEAYLKRIGFTGTPNVTLETLRAVHRLHSDTLAYENLDVQAGTPTGIEVKDAYDKIVGGRRGGWCYEMNGLMGWALGEIGFSVKRVAAGVRRAEMGDQMVGNHLALLVDLEGERYLADVGFGDGMVEPTMLKEGTFQQRHWRFRLEKIDQRWWRLHNHPDGAAASFDFTEEEADPHLLAEKCRYLQSAPESVFVQNAVCQRHFPDRLEVLRGRVLKTIRAGGSSKRMIDSLDEYRTILETTFGLEIRDLGPIWQKVMARHAELVAATPAE</sequence>
<organism evidence="3 4">
    <name type="scientific">Kordiimonas lacus</name>
    <dbReference type="NCBI Taxonomy" id="637679"/>
    <lineage>
        <taxon>Bacteria</taxon>
        <taxon>Pseudomonadati</taxon>
        <taxon>Pseudomonadota</taxon>
        <taxon>Alphaproteobacteria</taxon>
        <taxon>Kordiimonadales</taxon>
        <taxon>Kordiimonadaceae</taxon>
        <taxon>Kordiimonas</taxon>
    </lineage>
</organism>
<evidence type="ECO:0000313" key="4">
    <source>
        <dbReference type="Proteomes" id="UP000183685"/>
    </source>
</evidence>
<dbReference type="EMBL" id="FNAK01000004">
    <property type="protein sequence ID" value="SDE06871.1"/>
    <property type="molecule type" value="Genomic_DNA"/>
</dbReference>
<comment type="similarity">
    <text evidence="1 2">Belongs to the arylamine N-acetyltransferase family.</text>
</comment>
<evidence type="ECO:0000313" key="3">
    <source>
        <dbReference type="EMBL" id="SDE06871.1"/>
    </source>
</evidence>
<dbReference type="PANTHER" id="PTHR11786">
    <property type="entry name" value="N-HYDROXYARYLAMINE O-ACETYLTRANSFERASE"/>
    <property type="match status" value="1"/>
</dbReference>
<keyword evidence="4" id="KW-1185">Reference proteome</keyword>
<dbReference type="PRINTS" id="PR01543">
    <property type="entry name" value="ANATRNSFRASE"/>
</dbReference>
<dbReference type="RefSeq" id="WP_068304202.1">
    <property type="nucleotide sequence ID" value="NZ_FNAK01000004.1"/>
</dbReference>
<dbReference type="OrthoDB" id="7181050at2"/>
<gene>
    <name evidence="3" type="ORF">SAMN04488071_1984</name>
</gene>
<dbReference type="InterPro" id="IPR001447">
    <property type="entry name" value="Arylamine_N-AcTrfase"/>
</dbReference>
<name>A0A1G6ZWK4_9PROT</name>
<reference evidence="3 4" key="1">
    <citation type="submission" date="2016-10" db="EMBL/GenBank/DDBJ databases">
        <authorList>
            <person name="de Groot N.N."/>
        </authorList>
    </citation>
    <scope>NUCLEOTIDE SEQUENCE [LARGE SCALE GENOMIC DNA]</scope>
    <source>
        <strain evidence="3 4">CGMCC 1.9109</strain>
    </source>
</reference>
<accession>A0A1G6ZWK4</accession>
<evidence type="ECO:0000256" key="1">
    <source>
        <dbReference type="ARBA" id="ARBA00006547"/>
    </source>
</evidence>
<proteinExistence type="inferred from homology"/>